<dbReference type="PANTHER" id="PTHR21708">
    <property type="entry name" value="PROBABLE 2-DEHYDROPANTOATE 2-REDUCTASE"/>
    <property type="match status" value="1"/>
</dbReference>
<gene>
    <name evidence="2" type="ORF">J4032_35645</name>
</gene>
<dbReference type="Proteomes" id="UP000828924">
    <property type="component" value="Chromosome"/>
</dbReference>
<dbReference type="InterPro" id="IPR013752">
    <property type="entry name" value="KPA_reductase"/>
</dbReference>
<accession>A0ABY3X251</accession>
<dbReference type="InterPro" id="IPR051402">
    <property type="entry name" value="KPR-Related"/>
</dbReference>
<dbReference type="PANTHER" id="PTHR21708:SF26">
    <property type="entry name" value="2-DEHYDROPANTOATE 2-REDUCTASE"/>
    <property type="match status" value="1"/>
</dbReference>
<dbReference type="InterPro" id="IPR008927">
    <property type="entry name" value="6-PGluconate_DH-like_C_sf"/>
</dbReference>
<dbReference type="InterPro" id="IPR013328">
    <property type="entry name" value="6PGD_dom2"/>
</dbReference>
<sequence>MRIAVIGTGGVGGYGLLSFAEWDNRPSDRVERLRAALDEAGVAAVVSGDIWAELWAKFLFVVPPGGLGAATDAPFGVLRSRPGTRQLLVEAMTEIRQVAQAMDIKLPDDVVPASMAFLDQQPAGGTTSLHRDLAAGNPSELEAWTGAVVRLGERTGTPTPVNRVLYEVLSLRTQPGEKISRHMSRTPGPLRRPL</sequence>
<dbReference type="SUPFAM" id="SSF48179">
    <property type="entry name" value="6-phosphogluconate dehydrogenase C-terminal domain-like"/>
    <property type="match status" value="1"/>
</dbReference>
<keyword evidence="3" id="KW-1185">Reference proteome</keyword>
<dbReference type="RefSeq" id="WP_242338424.1">
    <property type="nucleotide sequence ID" value="NZ_CP071872.1"/>
</dbReference>
<proteinExistence type="predicted"/>
<reference evidence="2 3" key="1">
    <citation type="submission" date="2021-03" db="EMBL/GenBank/DDBJ databases">
        <title>Complete genome of Streptomyces formicae strain 1H-GS9 (DSM 100524).</title>
        <authorList>
            <person name="Atanasov K.E."/>
            <person name="Altabella T."/>
            <person name="Ferrer A."/>
        </authorList>
    </citation>
    <scope>NUCLEOTIDE SEQUENCE [LARGE SCALE GENOMIC DNA]</scope>
    <source>
        <strain evidence="2 3">1H-GS9</strain>
    </source>
</reference>
<dbReference type="EMBL" id="CP071872">
    <property type="protein sequence ID" value="UNM16088.1"/>
    <property type="molecule type" value="Genomic_DNA"/>
</dbReference>
<dbReference type="Gene3D" id="1.10.1040.10">
    <property type="entry name" value="N-(1-d-carboxylethyl)-l-norvaline Dehydrogenase, domain 2"/>
    <property type="match status" value="1"/>
</dbReference>
<feature type="domain" description="Ketopantoate reductase C-terminal" evidence="1">
    <location>
        <begin position="49"/>
        <end position="170"/>
    </location>
</feature>
<evidence type="ECO:0000259" key="1">
    <source>
        <dbReference type="Pfam" id="PF08546"/>
    </source>
</evidence>
<protein>
    <recommendedName>
        <fullName evidence="1">Ketopantoate reductase C-terminal domain-containing protein</fullName>
    </recommendedName>
</protein>
<name>A0ABY3X251_9ACTN</name>
<evidence type="ECO:0000313" key="3">
    <source>
        <dbReference type="Proteomes" id="UP000828924"/>
    </source>
</evidence>
<organism evidence="2 3">
    <name type="scientific">Streptomyces formicae</name>
    <dbReference type="NCBI Taxonomy" id="1616117"/>
    <lineage>
        <taxon>Bacteria</taxon>
        <taxon>Bacillati</taxon>
        <taxon>Actinomycetota</taxon>
        <taxon>Actinomycetes</taxon>
        <taxon>Kitasatosporales</taxon>
        <taxon>Streptomycetaceae</taxon>
        <taxon>Streptomyces</taxon>
    </lineage>
</organism>
<evidence type="ECO:0000313" key="2">
    <source>
        <dbReference type="EMBL" id="UNM16088.1"/>
    </source>
</evidence>
<dbReference type="Pfam" id="PF08546">
    <property type="entry name" value="ApbA_C"/>
    <property type="match status" value="1"/>
</dbReference>